<gene>
    <name evidence="4" type="ORF">PSYICH_LOCUS13085</name>
</gene>
<organism evidence="4 5">
    <name type="scientific">Psylliodes chrysocephalus</name>
    <dbReference type="NCBI Taxonomy" id="3402493"/>
    <lineage>
        <taxon>Eukaryota</taxon>
        <taxon>Metazoa</taxon>
        <taxon>Ecdysozoa</taxon>
        <taxon>Arthropoda</taxon>
        <taxon>Hexapoda</taxon>
        <taxon>Insecta</taxon>
        <taxon>Pterygota</taxon>
        <taxon>Neoptera</taxon>
        <taxon>Endopterygota</taxon>
        <taxon>Coleoptera</taxon>
        <taxon>Polyphaga</taxon>
        <taxon>Cucujiformia</taxon>
        <taxon>Chrysomeloidea</taxon>
        <taxon>Chrysomelidae</taxon>
        <taxon>Galerucinae</taxon>
        <taxon>Alticini</taxon>
        <taxon>Psylliodes</taxon>
    </lineage>
</organism>
<keyword evidence="5" id="KW-1185">Reference proteome</keyword>
<dbReference type="OrthoDB" id="340346at2759"/>
<dbReference type="InterPro" id="IPR000357">
    <property type="entry name" value="HEAT"/>
</dbReference>
<evidence type="ECO:0000256" key="3">
    <source>
        <dbReference type="SAM" id="MobiDB-lite"/>
    </source>
</evidence>
<dbReference type="EMBL" id="OV651819">
    <property type="protein sequence ID" value="CAH1113298.1"/>
    <property type="molecule type" value="Genomic_DNA"/>
</dbReference>
<dbReference type="GO" id="GO:0005829">
    <property type="term" value="C:cytosol"/>
    <property type="evidence" value="ECO:0007669"/>
    <property type="project" value="TreeGrafter"/>
</dbReference>
<dbReference type="InterPro" id="IPR011989">
    <property type="entry name" value="ARM-like"/>
</dbReference>
<dbReference type="InterPro" id="IPR039918">
    <property type="entry name" value="PPP4R4"/>
</dbReference>
<evidence type="ECO:0000313" key="4">
    <source>
        <dbReference type="EMBL" id="CAH1113298.1"/>
    </source>
</evidence>
<dbReference type="GO" id="GO:0008287">
    <property type="term" value="C:protein serine/threonine phosphatase complex"/>
    <property type="evidence" value="ECO:0007669"/>
    <property type="project" value="TreeGrafter"/>
</dbReference>
<feature type="repeat" description="HEAT" evidence="2">
    <location>
        <begin position="235"/>
        <end position="273"/>
    </location>
</feature>
<dbReference type="Pfam" id="PF02985">
    <property type="entry name" value="HEAT"/>
    <property type="match status" value="1"/>
</dbReference>
<feature type="compositionally biased region" description="Basic and acidic residues" evidence="3">
    <location>
        <begin position="649"/>
        <end position="675"/>
    </location>
</feature>
<protein>
    <recommendedName>
        <fullName evidence="6">Serine/threonine-protein phosphatase 4 regulatory subunit 4</fullName>
    </recommendedName>
</protein>
<dbReference type="PROSITE" id="PS50077">
    <property type="entry name" value="HEAT_REPEAT"/>
    <property type="match status" value="1"/>
</dbReference>
<evidence type="ECO:0000256" key="2">
    <source>
        <dbReference type="PROSITE-ProRule" id="PRU00103"/>
    </source>
</evidence>
<accession>A0A9P0DAQ2</accession>
<evidence type="ECO:0008006" key="6">
    <source>
        <dbReference type="Google" id="ProtNLM"/>
    </source>
</evidence>
<evidence type="ECO:0000256" key="1">
    <source>
        <dbReference type="ARBA" id="ARBA00022737"/>
    </source>
</evidence>
<feature type="region of interest" description="Disordered" evidence="3">
    <location>
        <begin position="649"/>
        <end position="738"/>
    </location>
</feature>
<proteinExistence type="predicted"/>
<sequence length="963" mass="108286">MSKTVVDEEFVSLQLDRPGVGKSALQIQKHSIEPGYENKPIERSLYILSKGDDLQKLSVIQNLPNLLKADHNGTVSRIIPKIQQELPVNSSLEFQLISSKIFKILIEMKLDMNLLRPVFQGIESKDPMVANAWNETLLGVITFLTEDAIKIEVLPFTVKQSQLNRPVFYRVNSCKMLGKIAVHPKISAFDVKKDVVPVTQSLCQDCLYEVRAAMCVELPNVAKGLGNEANVKLCLLPCLVELSNDENMQVRAAAVNAAVLLIPYLNAESIKQTAIPLVKRLCLQSFKEGDMTFPHVAKNYGNLLTNLQHHLTDADSVWFVDHYQELSKRGLTIIHEDLESEPLAILCREYCAGNLPDVAFFVLTIIPHETQKWYITFKDLAADPCFIVRKTVAGRMFDITKILGPEGKIILPDLLKLIRDDSEEVLDVLVPNIGSTLALLASVGYLSKEQTTQATLDTGRALLKCQSEIFKYYNWRRNKTFLEQLEKLPLCMPPDFIHQHFTPLILKLTTVARPRPVRTQAARTILFFLRYNMKENHRKWIRESLINSLCNSNCCYTRHIFILMCIEAIQIFSWKYFKEHFFTHLLQLGEDPVSTIRLCVVNLCPTLKQMLIMPIDRNLLTKLENLVSKLEMMEKDKDVLNSLRTKSKEVRTPHVNRPDVLLEEKRKIEEEDKIQQGKTAGSAPPTGPRPRPSHQPPSNIRSDVTRDGSRNNMRGGAKIPTRTSSGARASSVISGSGAPPPLSEMSFLDQHFYIDAGVALPEPAPTGSLKALEDDMSLLNIEHSQPLELIVPTVSVENTNVENMSDDDLIELKTSTTNITDDVKVGIEKKTGVKSKNSGDGVKKRHKRNSCFFIRDIAQTNQSQLKRRSLNIVTGESSRIPVIAKRASKLKKTTIKTDNGDEVVDKMFNKNGSSSDNKLLENVAISSNVKNKCSKEISITKGSNLPVLIRRPPSQPNTNNRRI</sequence>
<dbReference type="Proteomes" id="UP001153636">
    <property type="component" value="Chromosome 7"/>
</dbReference>
<keyword evidence="1" id="KW-0677">Repeat</keyword>
<dbReference type="InterPro" id="IPR021133">
    <property type="entry name" value="HEAT_type_2"/>
</dbReference>
<dbReference type="InterPro" id="IPR016024">
    <property type="entry name" value="ARM-type_fold"/>
</dbReference>
<dbReference type="SUPFAM" id="SSF48371">
    <property type="entry name" value="ARM repeat"/>
    <property type="match status" value="1"/>
</dbReference>
<feature type="compositionally biased region" description="Pro residues" evidence="3">
    <location>
        <begin position="685"/>
        <end position="695"/>
    </location>
</feature>
<reference evidence="4" key="1">
    <citation type="submission" date="2022-01" db="EMBL/GenBank/DDBJ databases">
        <authorList>
            <person name="King R."/>
        </authorList>
    </citation>
    <scope>NUCLEOTIDE SEQUENCE</scope>
</reference>
<evidence type="ECO:0000313" key="5">
    <source>
        <dbReference type="Proteomes" id="UP001153636"/>
    </source>
</evidence>
<feature type="compositionally biased region" description="Polar residues" evidence="3">
    <location>
        <begin position="721"/>
        <end position="734"/>
    </location>
</feature>
<dbReference type="GO" id="GO:0019888">
    <property type="term" value="F:protein phosphatase regulator activity"/>
    <property type="evidence" value="ECO:0007669"/>
    <property type="project" value="TreeGrafter"/>
</dbReference>
<dbReference type="PANTHER" id="PTHR21467:SF0">
    <property type="entry name" value="SERINE_THREONINE-PROTEIN PHOSPHATASE 4 REGULATORY SUBUNIT 4"/>
    <property type="match status" value="1"/>
</dbReference>
<dbReference type="Gene3D" id="1.25.10.10">
    <property type="entry name" value="Leucine-rich Repeat Variant"/>
    <property type="match status" value="1"/>
</dbReference>
<dbReference type="AlphaFoldDB" id="A0A9P0DAQ2"/>
<dbReference type="PANTHER" id="PTHR21467">
    <property type="entry name" value="PROTEIN PHOSPHATASE 4 REGULATORY SUBUNIT 4 PPP4R4"/>
    <property type="match status" value="1"/>
</dbReference>
<name>A0A9P0DAQ2_9CUCU</name>